<reference evidence="2 3" key="1">
    <citation type="journal article" date="2015" name="Genome Announc.">
        <title>Draft Genome Sequences of Marine Isolates of Thalassomonas viridans and Thalassomonas actiniarum.</title>
        <authorList>
            <person name="Olonade I."/>
            <person name="van Zyl L.J."/>
            <person name="Trindade M."/>
        </authorList>
    </citation>
    <scope>NUCLEOTIDE SEQUENCE [LARGE SCALE GENOMIC DNA]</scope>
    <source>
        <strain evidence="2 3">XOM25</strain>
    </source>
</reference>
<dbReference type="Proteomes" id="UP000032352">
    <property type="component" value="Chromosome"/>
</dbReference>
<name>A0AAE9Z148_9GAMM</name>
<dbReference type="EMBL" id="CP059733">
    <property type="protein sequence ID" value="WDE04119.1"/>
    <property type="molecule type" value="Genomic_DNA"/>
</dbReference>
<feature type="signal peptide" evidence="1">
    <location>
        <begin position="1"/>
        <end position="21"/>
    </location>
</feature>
<evidence type="ECO:0000313" key="2">
    <source>
        <dbReference type="EMBL" id="WDE04119.1"/>
    </source>
</evidence>
<feature type="chain" id="PRO_5041980760" description="PEP-CTERM protein-sorting domain-containing protein" evidence="1">
    <location>
        <begin position="22"/>
        <end position="208"/>
    </location>
</feature>
<evidence type="ECO:0008006" key="4">
    <source>
        <dbReference type="Google" id="ProtNLM"/>
    </source>
</evidence>
<dbReference type="RefSeq" id="WP_044839399.1">
    <property type="nucleotide sequence ID" value="NZ_CP059733.1"/>
</dbReference>
<reference evidence="2 3" key="2">
    <citation type="journal article" date="2022" name="Mar. Drugs">
        <title>Bioassay-Guided Fractionation Leads to the Detection of Cholic Acid Generated by the Rare Thalassomonas sp.</title>
        <authorList>
            <person name="Pheiffer F."/>
            <person name="Schneider Y.K."/>
            <person name="Hansen E.H."/>
            <person name="Andersen J.H."/>
            <person name="Isaksson J."/>
            <person name="Busche T."/>
            <person name="R C."/>
            <person name="Kalinowski J."/>
            <person name="Zyl L.V."/>
            <person name="Trindade M."/>
        </authorList>
    </citation>
    <scope>NUCLEOTIDE SEQUENCE [LARGE SCALE GENOMIC DNA]</scope>
    <source>
        <strain evidence="2 3">XOM25</strain>
    </source>
</reference>
<sequence>MSKFNLVVFIQALLFSCFSQASLISFGEFTNSLGDWHDASANGTVFAEDGVAKLAAGDGNSPYSSVLVLGDDGSFAFGDAVLIDSVNTLLNFDLWFFESEKDNSESGSSSFADSISLAVYDAVDSSFDVLMQNINVTDLQTTFTLDLSALAGRYVAFSFELADENDGYNSVFALDNVFLSPATSVPEPASLLLFAALLIPALRRKHIV</sequence>
<evidence type="ECO:0000313" key="3">
    <source>
        <dbReference type="Proteomes" id="UP000032352"/>
    </source>
</evidence>
<dbReference type="PROSITE" id="PS51257">
    <property type="entry name" value="PROKAR_LIPOPROTEIN"/>
    <property type="match status" value="1"/>
</dbReference>
<keyword evidence="3" id="KW-1185">Reference proteome</keyword>
<accession>A0AAE9Z148</accession>
<protein>
    <recommendedName>
        <fullName evidence="4">PEP-CTERM protein-sorting domain-containing protein</fullName>
    </recommendedName>
</protein>
<keyword evidence="1" id="KW-0732">Signal</keyword>
<dbReference type="AlphaFoldDB" id="A0AAE9Z148"/>
<proteinExistence type="predicted"/>
<dbReference type="KEGG" id="tvd:SG34_022590"/>
<evidence type="ECO:0000256" key="1">
    <source>
        <dbReference type="SAM" id="SignalP"/>
    </source>
</evidence>
<gene>
    <name evidence="2" type="ORF">SG34_022590</name>
</gene>
<organism evidence="2 3">
    <name type="scientific">Thalassomonas viridans</name>
    <dbReference type="NCBI Taxonomy" id="137584"/>
    <lineage>
        <taxon>Bacteria</taxon>
        <taxon>Pseudomonadati</taxon>
        <taxon>Pseudomonadota</taxon>
        <taxon>Gammaproteobacteria</taxon>
        <taxon>Alteromonadales</taxon>
        <taxon>Colwelliaceae</taxon>
        <taxon>Thalassomonas</taxon>
    </lineage>
</organism>